<dbReference type="InterPro" id="IPR052337">
    <property type="entry name" value="SAT4-like"/>
</dbReference>
<evidence type="ECO:0000256" key="7">
    <source>
        <dbReference type="SAM" id="Phobius"/>
    </source>
</evidence>
<dbReference type="AlphaFoldDB" id="A0A9P1M5H6"/>
<feature type="transmembrane region" description="Helical" evidence="7">
    <location>
        <begin position="188"/>
        <end position="211"/>
    </location>
</feature>
<name>A0A9P1M5H6_9PEZI</name>
<dbReference type="InterPro" id="IPR049326">
    <property type="entry name" value="Rhodopsin_dom_fungi"/>
</dbReference>
<comment type="caution">
    <text evidence="9">The sequence shown here is derived from an EMBL/GenBank/DDBJ whole genome shotgun (WGS) entry which is preliminary data.</text>
</comment>
<feature type="transmembrane region" description="Helical" evidence="7">
    <location>
        <begin position="13"/>
        <end position="33"/>
    </location>
</feature>
<evidence type="ECO:0000256" key="3">
    <source>
        <dbReference type="ARBA" id="ARBA00022989"/>
    </source>
</evidence>
<dbReference type="OrthoDB" id="5283415at2759"/>
<feature type="domain" description="Rhodopsin" evidence="8">
    <location>
        <begin position="48"/>
        <end position="217"/>
    </location>
</feature>
<dbReference type="EMBL" id="CALLCH030000001">
    <property type="protein sequence ID" value="CAI4211026.1"/>
    <property type="molecule type" value="Genomic_DNA"/>
</dbReference>
<dbReference type="PANTHER" id="PTHR33048:SF47">
    <property type="entry name" value="INTEGRAL MEMBRANE PROTEIN-RELATED"/>
    <property type="match status" value="1"/>
</dbReference>
<keyword evidence="4 7" id="KW-0472">Membrane</keyword>
<organism evidence="9 10">
    <name type="scientific">Parascedosporium putredinis</name>
    <dbReference type="NCBI Taxonomy" id="1442378"/>
    <lineage>
        <taxon>Eukaryota</taxon>
        <taxon>Fungi</taxon>
        <taxon>Dikarya</taxon>
        <taxon>Ascomycota</taxon>
        <taxon>Pezizomycotina</taxon>
        <taxon>Sordariomycetes</taxon>
        <taxon>Hypocreomycetidae</taxon>
        <taxon>Microascales</taxon>
        <taxon>Microascaceae</taxon>
        <taxon>Parascedosporium</taxon>
    </lineage>
</organism>
<dbReference type="Proteomes" id="UP000838763">
    <property type="component" value="Unassembled WGS sequence"/>
</dbReference>
<dbReference type="GO" id="GO:0016020">
    <property type="term" value="C:membrane"/>
    <property type="evidence" value="ECO:0007669"/>
    <property type="project" value="UniProtKB-SubCell"/>
</dbReference>
<gene>
    <name evidence="9" type="ORF">PPNO1_LOCUS822</name>
</gene>
<reference evidence="9" key="1">
    <citation type="submission" date="2022-11" db="EMBL/GenBank/DDBJ databases">
        <authorList>
            <person name="Scott C."/>
            <person name="Bruce N."/>
        </authorList>
    </citation>
    <scope>NUCLEOTIDE SEQUENCE</scope>
</reference>
<feature type="region of interest" description="Disordered" evidence="6">
    <location>
        <begin position="307"/>
        <end position="332"/>
    </location>
</feature>
<dbReference type="PANTHER" id="PTHR33048">
    <property type="entry name" value="PTH11-LIKE INTEGRAL MEMBRANE PROTEIN (AFU_ORTHOLOGUE AFUA_5G11245)"/>
    <property type="match status" value="1"/>
</dbReference>
<feature type="transmembrane region" description="Helical" evidence="7">
    <location>
        <begin position="76"/>
        <end position="99"/>
    </location>
</feature>
<evidence type="ECO:0000256" key="4">
    <source>
        <dbReference type="ARBA" id="ARBA00023136"/>
    </source>
</evidence>
<keyword evidence="2 7" id="KW-0812">Transmembrane</keyword>
<feature type="transmembrane region" description="Helical" evidence="7">
    <location>
        <begin position="120"/>
        <end position="142"/>
    </location>
</feature>
<evidence type="ECO:0000313" key="10">
    <source>
        <dbReference type="Proteomes" id="UP000838763"/>
    </source>
</evidence>
<evidence type="ECO:0000259" key="8">
    <source>
        <dbReference type="Pfam" id="PF20684"/>
    </source>
</evidence>
<dbReference type="Pfam" id="PF20684">
    <property type="entry name" value="Fung_rhodopsin"/>
    <property type="match status" value="1"/>
</dbReference>
<accession>A0A9P1M5H6</accession>
<sequence length="359" mass="39082">MGTGVEPPLHNDWLHRLATAITLITPCLTAIVVSLRVGARAKRRILGVVSLAKSSVLFFLLARGSSRLPFRVTCHIINVFILLAMATILFTTIFQCLPVRRAWEGPGVGAQCINRPLLRLARTCWTMATDVAVLVLALWAYLERRMTRSTRAGIAGALAIGAVALGASIAQLYLLLRYTASEDAGAPGRVGAFVWIIMPIEASLVIIAASVPTLQALCPSRFPPPLPRVEEPSTSQSTSDHDLSRDITIHHIPKDVYPSDSSLMAKSMRGIRRSLNPTATLIRLDTNMPSVPIRDTPEEPRANLRMSLSVSDSSCPGGHSRRQKPRLDAARSPNQILCAKGSMKSMVIASRVLRLFEES</sequence>
<keyword evidence="3 7" id="KW-1133">Transmembrane helix</keyword>
<comment type="subcellular location">
    <subcellularLocation>
        <location evidence="1">Membrane</location>
        <topology evidence="1">Multi-pass membrane protein</topology>
    </subcellularLocation>
</comment>
<evidence type="ECO:0000313" key="9">
    <source>
        <dbReference type="EMBL" id="CAI4211026.1"/>
    </source>
</evidence>
<evidence type="ECO:0000256" key="1">
    <source>
        <dbReference type="ARBA" id="ARBA00004141"/>
    </source>
</evidence>
<proteinExistence type="inferred from homology"/>
<evidence type="ECO:0000256" key="2">
    <source>
        <dbReference type="ARBA" id="ARBA00022692"/>
    </source>
</evidence>
<protein>
    <recommendedName>
        <fullName evidence="8">Rhodopsin domain-containing protein</fullName>
    </recommendedName>
</protein>
<keyword evidence="10" id="KW-1185">Reference proteome</keyword>
<feature type="transmembrane region" description="Helical" evidence="7">
    <location>
        <begin position="154"/>
        <end position="176"/>
    </location>
</feature>
<evidence type="ECO:0000256" key="5">
    <source>
        <dbReference type="ARBA" id="ARBA00038359"/>
    </source>
</evidence>
<evidence type="ECO:0000256" key="6">
    <source>
        <dbReference type="SAM" id="MobiDB-lite"/>
    </source>
</evidence>
<comment type="similarity">
    <text evidence="5">Belongs to the SAT4 family.</text>
</comment>